<dbReference type="AlphaFoldDB" id="A0A157S7Z0"/>
<keyword evidence="3" id="KW-1185">Reference proteome</keyword>
<feature type="compositionally biased region" description="Basic and acidic residues" evidence="1">
    <location>
        <begin position="45"/>
        <end position="54"/>
    </location>
</feature>
<feature type="region of interest" description="Disordered" evidence="1">
    <location>
        <begin position="30"/>
        <end position="54"/>
    </location>
</feature>
<evidence type="ECO:0000313" key="2">
    <source>
        <dbReference type="EMBL" id="SAI66515.1"/>
    </source>
</evidence>
<name>A0A157S7Z0_9BORD</name>
<dbReference type="KEGG" id="btrm:SAMEA390648700297"/>
<reference evidence="2 3" key="1">
    <citation type="submission" date="2016-04" db="EMBL/GenBank/DDBJ databases">
        <authorList>
            <consortium name="Pathogen Informatics"/>
        </authorList>
    </citation>
    <scope>NUCLEOTIDE SEQUENCE [LARGE SCALE GENOMIC DNA]</scope>
    <source>
        <strain evidence="2 3">H044680328</strain>
    </source>
</reference>
<proteinExistence type="predicted"/>
<dbReference type="EMBL" id="LT546645">
    <property type="protein sequence ID" value="SAI66515.1"/>
    <property type="molecule type" value="Genomic_DNA"/>
</dbReference>
<gene>
    <name evidence="2" type="ORF">SAMEA3906487_00297</name>
</gene>
<protein>
    <submittedName>
        <fullName evidence="2">Uncharacterized protein</fullName>
    </submittedName>
</protein>
<organism evidence="2 3">
    <name type="scientific">Bordetella trematum</name>
    <dbReference type="NCBI Taxonomy" id="123899"/>
    <lineage>
        <taxon>Bacteria</taxon>
        <taxon>Pseudomonadati</taxon>
        <taxon>Pseudomonadota</taxon>
        <taxon>Betaproteobacteria</taxon>
        <taxon>Burkholderiales</taxon>
        <taxon>Alcaligenaceae</taxon>
        <taxon>Bordetella</taxon>
    </lineage>
</organism>
<evidence type="ECO:0000256" key="1">
    <source>
        <dbReference type="SAM" id="MobiDB-lite"/>
    </source>
</evidence>
<dbReference type="Proteomes" id="UP000076825">
    <property type="component" value="Chromosome 1"/>
</dbReference>
<dbReference type="STRING" id="123899.SAMEA3906487_00297"/>
<sequence length="54" mass="5744">MGQLDRIEASLARIEGKLDLLLEVLAADDEQDAPPAMTLDGELAGEARPEGEPL</sequence>
<dbReference type="PATRIC" id="fig|123899.6.peg.279"/>
<evidence type="ECO:0000313" key="3">
    <source>
        <dbReference type="Proteomes" id="UP000076825"/>
    </source>
</evidence>
<accession>A0A157S7Z0</accession>